<evidence type="ECO:0000256" key="1">
    <source>
        <dbReference type="SAM" id="Phobius"/>
    </source>
</evidence>
<gene>
    <name evidence="2" type="ORF">EDI28_09045</name>
</gene>
<accession>A0A3S4TNE1</accession>
<comment type="caution">
    <text evidence="2">The sequence shown here is derived from an EMBL/GenBank/DDBJ whole genome shotgun (WGS) entry which is preliminary data.</text>
</comment>
<sequence length="178" mass="19696">MDLFHLFAGNEAMSATIAIMAFYAVATVTFGVFYMCGFLKDFQVLPTNAQKVGRIFAIIAGFTLFFSGMGKVIGLAPMEANFTQYNLLYLFKYTGVMEASIGLLVVYRHTYKLGVLFAIALCGGAIATHLPTTADGFAWAIPSGSVMAMLWISVFLYTPETFPKWLTENKWAKRITDF</sequence>
<evidence type="ECO:0000313" key="2">
    <source>
        <dbReference type="EMBL" id="RWX56405.1"/>
    </source>
</evidence>
<keyword evidence="3" id="KW-1185">Reference proteome</keyword>
<feature type="transmembrane region" description="Helical" evidence="1">
    <location>
        <begin position="55"/>
        <end position="75"/>
    </location>
</feature>
<feature type="transmembrane region" description="Helical" evidence="1">
    <location>
        <begin position="12"/>
        <end position="34"/>
    </location>
</feature>
<protein>
    <recommendedName>
        <fullName evidence="4">DoxX family protein</fullName>
    </recommendedName>
</protein>
<dbReference type="OrthoDB" id="346004at2"/>
<dbReference type="EMBL" id="RJLM01000002">
    <property type="protein sequence ID" value="RWX56405.1"/>
    <property type="molecule type" value="Genomic_DNA"/>
</dbReference>
<feature type="transmembrane region" description="Helical" evidence="1">
    <location>
        <begin position="136"/>
        <end position="157"/>
    </location>
</feature>
<evidence type="ECO:0000313" key="3">
    <source>
        <dbReference type="Proteomes" id="UP000287563"/>
    </source>
</evidence>
<dbReference type="Proteomes" id="UP000287563">
    <property type="component" value="Unassembled WGS sequence"/>
</dbReference>
<feature type="transmembrane region" description="Helical" evidence="1">
    <location>
        <begin position="113"/>
        <end position="130"/>
    </location>
</feature>
<keyword evidence="1" id="KW-1133">Transmembrane helix</keyword>
<keyword evidence="1" id="KW-0812">Transmembrane</keyword>
<reference evidence="2 3" key="1">
    <citation type="submission" date="2018-11" db="EMBL/GenBank/DDBJ databases">
        <title>Photobacterium sp. BEI247 sp. nov., a marine bacterium isolated from Yongle Blue Hole in the South China Sea.</title>
        <authorList>
            <person name="Wang X."/>
        </authorList>
    </citation>
    <scope>NUCLEOTIDE SEQUENCE [LARGE SCALE GENOMIC DNA]</scope>
    <source>
        <strain evidence="3">BEI247</strain>
    </source>
</reference>
<organism evidence="2 3">
    <name type="scientific">Photobacterium chitinilyticum</name>
    <dbReference type="NCBI Taxonomy" id="2485123"/>
    <lineage>
        <taxon>Bacteria</taxon>
        <taxon>Pseudomonadati</taxon>
        <taxon>Pseudomonadota</taxon>
        <taxon>Gammaproteobacteria</taxon>
        <taxon>Vibrionales</taxon>
        <taxon>Vibrionaceae</taxon>
        <taxon>Photobacterium</taxon>
    </lineage>
</organism>
<keyword evidence="1" id="KW-0472">Membrane</keyword>
<dbReference type="RefSeq" id="WP_128783489.1">
    <property type="nucleotide sequence ID" value="NZ_RJLM01000002.1"/>
</dbReference>
<feature type="transmembrane region" description="Helical" evidence="1">
    <location>
        <begin position="87"/>
        <end position="106"/>
    </location>
</feature>
<proteinExistence type="predicted"/>
<name>A0A3S4TNE1_9GAMM</name>
<evidence type="ECO:0008006" key="4">
    <source>
        <dbReference type="Google" id="ProtNLM"/>
    </source>
</evidence>
<dbReference type="AlphaFoldDB" id="A0A3S4TNE1"/>